<feature type="coiled-coil region" evidence="15">
    <location>
        <begin position="183"/>
        <end position="227"/>
    </location>
</feature>
<evidence type="ECO:0000256" key="14">
    <source>
        <dbReference type="RuleBase" id="RU000591"/>
    </source>
</evidence>
<dbReference type="HAMAP" id="MF_01973">
    <property type="entry name" value="lon_bact"/>
    <property type="match status" value="1"/>
</dbReference>
<proteinExistence type="evidence at transcript level"/>
<dbReference type="Gene3D" id="2.30.130.40">
    <property type="entry name" value="LON domain-like"/>
    <property type="match status" value="1"/>
</dbReference>
<dbReference type="GO" id="GO:0005524">
    <property type="term" value="F:ATP binding"/>
    <property type="evidence" value="ECO:0007669"/>
    <property type="project" value="UniProtKB-UniRule"/>
</dbReference>
<sequence>MGSAKTKTRRLPLLPLRGLLVYPSMVLHLDVGRDKSVRALEKSMIDDHMILLCSQSEVNIEEPTEEDIYRIGTIARVRQMLKLPNGTIRVLVEGVSRAEVVDYVANDEFYEVSVKELPEQETDDPEVDALMRSVLSQFEHYISLSKKVTPETHAAVSDIDEPGRLADVITSHLSLKIKDKQDILETVDVRERLERLLDLLNNEREVLELERKISQRVKKQMEKTQKEYYLREQMKAIQKELGEKEGRAGEVEELRGQLAEAGVPEPVKEKIEKEIDRLEKMPASSAEGGVIRNYIDWLLALPWNKLTEDDLSLAKAEEILNNDHYGLEKPKERVLEYLAVQQLVRKMKGPILCLVGPPGVGKTSLARSIAKSLDRKFVRISLGGVRDEAEIRGHRRTYVGAMPGRIIQGMKTAGSLNPVFLLDEIDKMAMDFRGDPSSALLEVLDPEQNSTFSDHFVEVPFDLSNVMFITTANVMQNIPRPLLDRMEVLYIPGYTELEKLQIASRYLLPKQKREHGLTEAQLEVGEDVLMQLIREYTRESGVRNLEQQIAALCRKAAKHIVANGSQERTAAVEADAEQALDGAAEFEQDDPILNTLEAAFGSSEEENAATTLAPALVVDEELLKEWLGPARFRYGMAEVEDQVGAVTGLAWTEVGGDTLVIEVTVMPGSGKLTLTGKLGDVMKESAQAAFSFTRSKSLELNIDPAFHEKNDIHIHIPEGAIPKDGPSAGITMATALISALTGRRVSKEVAMTGEITLRGRVLPIGGLKEKSLAAHRAGITKVLMPKENERDLRDIPDSVRSELTFVPVAHMDEVLQHALLPATTEEKAGSPIL</sequence>
<feature type="binding site" evidence="9 12">
    <location>
        <begin position="356"/>
        <end position="363"/>
    </location>
    <ligand>
        <name>ATP</name>
        <dbReference type="ChEBI" id="CHEBI:30616"/>
    </ligand>
</feature>
<keyword evidence="15" id="KW-0175">Coiled coil</keyword>
<evidence type="ECO:0000256" key="4">
    <source>
        <dbReference type="ARBA" id="ARBA00022741"/>
    </source>
</evidence>
<dbReference type="SUPFAM" id="SSF54211">
    <property type="entry name" value="Ribosomal protein S5 domain 2-like"/>
    <property type="match status" value="1"/>
</dbReference>
<evidence type="ECO:0000256" key="12">
    <source>
        <dbReference type="PIRSR" id="PIRSR001174-2"/>
    </source>
</evidence>
<evidence type="ECO:0000259" key="17">
    <source>
        <dbReference type="PROSITE" id="PS51787"/>
    </source>
</evidence>
<dbReference type="EMBL" id="BMHY01000006">
    <property type="protein sequence ID" value="GGG74486.1"/>
    <property type="molecule type" value="Genomic_DNA"/>
</dbReference>
<dbReference type="Gene3D" id="1.20.58.1480">
    <property type="match status" value="1"/>
</dbReference>
<dbReference type="Pfam" id="PF00004">
    <property type="entry name" value="AAA"/>
    <property type="match status" value="1"/>
</dbReference>
<dbReference type="NCBIfam" id="TIGR00763">
    <property type="entry name" value="lon"/>
    <property type="match status" value="1"/>
</dbReference>
<evidence type="ECO:0000256" key="2">
    <source>
        <dbReference type="ARBA" id="ARBA00022490"/>
    </source>
</evidence>
<keyword evidence="4 9" id="KW-0547">Nucleotide-binding</keyword>
<dbReference type="Pfam" id="PF02190">
    <property type="entry name" value="LON_substr_bdg"/>
    <property type="match status" value="1"/>
</dbReference>
<dbReference type="PRINTS" id="PR00830">
    <property type="entry name" value="ENDOLAPTASE"/>
</dbReference>
<evidence type="ECO:0000313" key="19">
    <source>
        <dbReference type="Proteomes" id="UP000600247"/>
    </source>
</evidence>
<dbReference type="InterPro" id="IPR027417">
    <property type="entry name" value="P-loop_NTPase"/>
</dbReference>
<evidence type="ECO:0000256" key="7">
    <source>
        <dbReference type="ARBA" id="ARBA00022840"/>
    </source>
</evidence>
<dbReference type="InterPro" id="IPR054594">
    <property type="entry name" value="Lon_lid"/>
</dbReference>
<dbReference type="InterPro" id="IPR003111">
    <property type="entry name" value="Lon_prtase_N"/>
</dbReference>
<comment type="function">
    <text evidence="9">ATP-dependent serine protease that mediates the selective degradation of mutant and abnormal proteins as well as certain short-lived regulatory proteins. Required for cellular homeostasis and for survival from DNA damage and developmental changes induced by stress. Degrades polypeptides processively to yield small peptide fragments that are 5 to 10 amino acids long. Binds to DNA in a double-stranded, site-specific manner.</text>
</comment>
<comment type="induction">
    <text evidence="9">By heat shock.</text>
</comment>
<dbReference type="Pfam" id="PF05362">
    <property type="entry name" value="Lon_C"/>
    <property type="match status" value="1"/>
</dbReference>
<name>A0A917M3J8_9BACL</name>
<keyword evidence="2 9" id="KW-0963">Cytoplasm</keyword>
<dbReference type="AlphaFoldDB" id="A0A917M3J8"/>
<comment type="caution">
    <text evidence="18">The sequence shown here is derived from an EMBL/GenBank/DDBJ whole genome shotgun (WGS) entry which is preliminary data.</text>
</comment>
<comment type="similarity">
    <text evidence="9 10 13 14">Belongs to the peptidase S16 family.</text>
</comment>
<evidence type="ECO:0000256" key="13">
    <source>
        <dbReference type="PROSITE-ProRule" id="PRU01122"/>
    </source>
</evidence>
<comment type="catalytic activity">
    <reaction evidence="9 10 13">
        <text>Hydrolysis of proteins in presence of ATP.</text>
        <dbReference type="EC" id="3.4.21.53"/>
    </reaction>
</comment>
<dbReference type="GO" id="GO:0006515">
    <property type="term" value="P:protein quality control for misfolded or incompletely synthesized proteins"/>
    <property type="evidence" value="ECO:0007669"/>
    <property type="project" value="UniProtKB-UniRule"/>
</dbReference>
<dbReference type="SMART" id="SM00464">
    <property type="entry name" value="LON"/>
    <property type="match status" value="1"/>
</dbReference>
<keyword evidence="6 9" id="KW-0720">Serine protease</keyword>
<dbReference type="GO" id="GO:0016887">
    <property type="term" value="F:ATP hydrolysis activity"/>
    <property type="evidence" value="ECO:0007669"/>
    <property type="project" value="UniProtKB-UniRule"/>
</dbReference>
<dbReference type="PROSITE" id="PS51786">
    <property type="entry name" value="LON_PROTEOLYTIC"/>
    <property type="match status" value="1"/>
</dbReference>
<keyword evidence="19" id="KW-1185">Reference proteome</keyword>
<dbReference type="InterPro" id="IPR003593">
    <property type="entry name" value="AAA+_ATPase"/>
</dbReference>
<dbReference type="GO" id="GO:0005737">
    <property type="term" value="C:cytoplasm"/>
    <property type="evidence" value="ECO:0007669"/>
    <property type="project" value="UniProtKB-SubCell"/>
</dbReference>
<dbReference type="Gene3D" id="3.40.50.300">
    <property type="entry name" value="P-loop containing nucleotide triphosphate hydrolases"/>
    <property type="match status" value="1"/>
</dbReference>
<evidence type="ECO:0000259" key="16">
    <source>
        <dbReference type="PROSITE" id="PS51786"/>
    </source>
</evidence>
<dbReference type="PROSITE" id="PS01046">
    <property type="entry name" value="LON_SER"/>
    <property type="match status" value="1"/>
</dbReference>
<comment type="subunit">
    <text evidence="9 10">Homohexamer. Organized in a ring with a central cavity.</text>
</comment>
<gene>
    <name evidence="9 18" type="primary">lon</name>
    <name evidence="18" type="ORF">GCM10010918_33280</name>
</gene>
<dbReference type="InterPro" id="IPR020568">
    <property type="entry name" value="Ribosomal_Su5_D2-typ_SF"/>
</dbReference>
<dbReference type="Proteomes" id="UP000600247">
    <property type="component" value="Unassembled WGS sequence"/>
</dbReference>
<dbReference type="Gene3D" id="3.30.230.10">
    <property type="match status" value="1"/>
</dbReference>
<dbReference type="SUPFAM" id="SSF52540">
    <property type="entry name" value="P-loop containing nucleoside triphosphate hydrolases"/>
    <property type="match status" value="1"/>
</dbReference>
<dbReference type="Gene3D" id="1.10.8.60">
    <property type="match status" value="1"/>
</dbReference>
<accession>A0A917M3J8</accession>
<dbReference type="GO" id="GO:0004252">
    <property type="term" value="F:serine-type endopeptidase activity"/>
    <property type="evidence" value="ECO:0007669"/>
    <property type="project" value="UniProtKB-UniRule"/>
</dbReference>
<evidence type="ECO:0000256" key="10">
    <source>
        <dbReference type="PIRNR" id="PIRNR001174"/>
    </source>
</evidence>
<dbReference type="FunFam" id="1.20.5.5270:FF:000002">
    <property type="entry name" value="Lon protease homolog"/>
    <property type="match status" value="1"/>
</dbReference>
<dbReference type="Gene3D" id="1.20.5.5270">
    <property type="match status" value="1"/>
</dbReference>
<evidence type="ECO:0000313" key="18">
    <source>
        <dbReference type="EMBL" id="GGG74486.1"/>
    </source>
</evidence>
<dbReference type="InterPro" id="IPR046336">
    <property type="entry name" value="Lon_prtase_N_sf"/>
</dbReference>
<keyword evidence="8 9" id="KW-0346">Stress response</keyword>
<dbReference type="InterPro" id="IPR027065">
    <property type="entry name" value="Lon_Prtase"/>
</dbReference>
<dbReference type="SMART" id="SM00382">
    <property type="entry name" value="AAA"/>
    <property type="match status" value="1"/>
</dbReference>
<evidence type="ECO:0000256" key="1">
    <source>
        <dbReference type="ARBA" id="ARBA00004496"/>
    </source>
</evidence>
<dbReference type="PIRSF" id="PIRSF001174">
    <property type="entry name" value="Lon_proteas"/>
    <property type="match status" value="1"/>
</dbReference>
<feature type="active site" evidence="9 11">
    <location>
        <position position="727"/>
    </location>
</feature>
<comment type="subcellular location">
    <subcellularLocation>
        <location evidence="1 9 10">Cytoplasm</location>
    </subcellularLocation>
</comment>
<dbReference type="PANTHER" id="PTHR10046">
    <property type="entry name" value="ATP DEPENDENT LON PROTEASE FAMILY MEMBER"/>
    <property type="match status" value="1"/>
</dbReference>
<evidence type="ECO:0000256" key="8">
    <source>
        <dbReference type="ARBA" id="ARBA00023016"/>
    </source>
</evidence>
<keyword evidence="3 9" id="KW-0645">Protease</keyword>
<dbReference type="Pfam" id="PF22667">
    <property type="entry name" value="Lon_lid"/>
    <property type="match status" value="1"/>
</dbReference>
<feature type="domain" description="Lon N-terminal" evidence="17">
    <location>
        <begin position="11"/>
        <end position="204"/>
    </location>
</feature>
<dbReference type="GO" id="GO:0034605">
    <property type="term" value="P:cellular response to heat"/>
    <property type="evidence" value="ECO:0007669"/>
    <property type="project" value="UniProtKB-UniRule"/>
</dbReference>
<dbReference type="FunFam" id="3.40.50.300:FF:000382">
    <property type="entry name" value="Lon protease homolog 2, peroxisomal"/>
    <property type="match status" value="1"/>
</dbReference>
<evidence type="ECO:0000256" key="11">
    <source>
        <dbReference type="PIRSR" id="PIRSR001174-1"/>
    </source>
</evidence>
<dbReference type="InterPro" id="IPR008269">
    <property type="entry name" value="Lon_proteolytic"/>
</dbReference>
<dbReference type="CDD" id="cd19500">
    <property type="entry name" value="RecA-like_Lon"/>
    <property type="match status" value="1"/>
</dbReference>
<evidence type="ECO:0000256" key="6">
    <source>
        <dbReference type="ARBA" id="ARBA00022825"/>
    </source>
</evidence>
<feature type="domain" description="Lon proteolytic" evidence="16">
    <location>
        <begin position="640"/>
        <end position="821"/>
    </location>
</feature>
<reference evidence="18 19" key="1">
    <citation type="journal article" date="2014" name="Int. J. Syst. Evol. Microbiol.">
        <title>Complete genome sequence of Corynebacterium casei LMG S-19264T (=DSM 44701T), isolated from a smear-ripened cheese.</title>
        <authorList>
            <consortium name="US DOE Joint Genome Institute (JGI-PGF)"/>
            <person name="Walter F."/>
            <person name="Albersmeier A."/>
            <person name="Kalinowski J."/>
            <person name="Ruckert C."/>
        </authorList>
    </citation>
    <scope>NUCLEOTIDE SEQUENCE [LARGE SCALE GENOMIC DNA]</scope>
    <source>
        <strain evidence="18 19">CGMCC 1.15286</strain>
    </source>
</reference>
<dbReference type="GO" id="GO:0043565">
    <property type="term" value="F:sequence-specific DNA binding"/>
    <property type="evidence" value="ECO:0007669"/>
    <property type="project" value="UniProtKB-UniRule"/>
</dbReference>
<evidence type="ECO:0000256" key="3">
    <source>
        <dbReference type="ARBA" id="ARBA00022670"/>
    </source>
</evidence>
<keyword evidence="7 9" id="KW-0067">ATP-binding</keyword>
<dbReference type="EC" id="3.4.21.53" evidence="9 10"/>
<evidence type="ECO:0000256" key="9">
    <source>
        <dbReference type="HAMAP-Rule" id="MF_01973"/>
    </source>
</evidence>
<dbReference type="GO" id="GO:0004176">
    <property type="term" value="F:ATP-dependent peptidase activity"/>
    <property type="evidence" value="ECO:0007669"/>
    <property type="project" value="UniProtKB-UniRule"/>
</dbReference>
<organism evidence="18 19">
    <name type="scientific">Paenibacillus radicis</name>
    <name type="common">ex Gao et al. 2016</name>
    <dbReference type="NCBI Taxonomy" id="1737354"/>
    <lineage>
        <taxon>Bacteria</taxon>
        <taxon>Bacillati</taxon>
        <taxon>Bacillota</taxon>
        <taxon>Bacilli</taxon>
        <taxon>Bacillales</taxon>
        <taxon>Paenibacillaceae</taxon>
        <taxon>Paenibacillus</taxon>
    </lineage>
</organism>
<dbReference type="InterPro" id="IPR015947">
    <property type="entry name" value="PUA-like_sf"/>
</dbReference>
<dbReference type="RefSeq" id="WP_188890333.1">
    <property type="nucleotide sequence ID" value="NZ_BMHY01000006.1"/>
</dbReference>
<dbReference type="FunFam" id="3.30.230.10:FF:000010">
    <property type="entry name" value="Lon protease"/>
    <property type="match status" value="1"/>
</dbReference>
<dbReference type="PROSITE" id="PS51787">
    <property type="entry name" value="LON_N"/>
    <property type="match status" value="1"/>
</dbReference>
<dbReference type="InterPro" id="IPR014721">
    <property type="entry name" value="Ribsml_uS5_D2-typ_fold_subgr"/>
</dbReference>
<dbReference type="InterPro" id="IPR004815">
    <property type="entry name" value="Lon_bac/euk-typ"/>
</dbReference>
<keyword evidence="5 9" id="KW-0378">Hydrolase</keyword>
<dbReference type="SUPFAM" id="SSF88697">
    <property type="entry name" value="PUA domain-like"/>
    <property type="match status" value="1"/>
</dbReference>
<feature type="active site" evidence="9 11">
    <location>
        <position position="770"/>
    </location>
</feature>
<protein>
    <recommendedName>
        <fullName evidence="9 10">Lon protease</fullName>
        <ecNumber evidence="9 10">3.4.21.53</ecNumber>
    </recommendedName>
    <alternativeName>
        <fullName evidence="9">ATP-dependent protease La</fullName>
    </alternativeName>
</protein>
<dbReference type="InterPro" id="IPR003959">
    <property type="entry name" value="ATPase_AAA_core"/>
</dbReference>
<evidence type="ECO:0000256" key="5">
    <source>
        <dbReference type="ARBA" id="ARBA00022801"/>
    </source>
</evidence>
<dbReference type="InterPro" id="IPR008268">
    <property type="entry name" value="Peptidase_S16_AS"/>
</dbReference>
<dbReference type="InterPro" id="IPR027543">
    <property type="entry name" value="Lon_bac"/>
</dbReference>
<evidence type="ECO:0000256" key="15">
    <source>
        <dbReference type="SAM" id="Coils"/>
    </source>
</evidence>